<dbReference type="CDD" id="cd14526">
    <property type="entry name" value="DSP_laforin-like"/>
    <property type="match status" value="1"/>
</dbReference>
<evidence type="ECO:0000313" key="6">
    <source>
        <dbReference type="EMBL" id="KAH0521722.1"/>
    </source>
</evidence>
<dbReference type="InterPro" id="IPR000340">
    <property type="entry name" value="Dual-sp_phosphatase_cat-dom"/>
</dbReference>
<dbReference type="GO" id="GO:0004725">
    <property type="term" value="F:protein tyrosine phosphatase activity"/>
    <property type="evidence" value="ECO:0007669"/>
    <property type="project" value="InterPro"/>
</dbReference>
<dbReference type="Pfam" id="PF00782">
    <property type="entry name" value="DSPc"/>
    <property type="match status" value="1"/>
</dbReference>
<keyword evidence="1" id="KW-0378">Hydrolase</keyword>
<dbReference type="FunFam" id="3.90.190.10:FF:000054">
    <property type="entry name" value="laforin isoform X1"/>
    <property type="match status" value="1"/>
</dbReference>
<feature type="domain" description="Tyrosine-protein phosphatase" evidence="4">
    <location>
        <begin position="42"/>
        <end position="210"/>
    </location>
</feature>
<evidence type="ECO:0000256" key="2">
    <source>
        <dbReference type="ARBA" id="ARBA00022912"/>
    </source>
</evidence>
<evidence type="ECO:0000256" key="3">
    <source>
        <dbReference type="ARBA" id="ARBA00023277"/>
    </source>
</evidence>
<evidence type="ECO:0000313" key="7">
    <source>
        <dbReference type="Proteomes" id="UP000710432"/>
    </source>
</evidence>
<dbReference type="PANTHER" id="PTHR46864">
    <property type="entry name" value="LAFORIN"/>
    <property type="match status" value="1"/>
</dbReference>
<keyword evidence="2" id="KW-0904">Protein phosphatase</keyword>
<dbReference type="Gene3D" id="3.90.190.10">
    <property type="entry name" value="Protein tyrosine phosphatase superfamily"/>
    <property type="match status" value="1"/>
</dbReference>
<dbReference type="EMBL" id="JAATJU010000001">
    <property type="protein sequence ID" value="KAH0521722.1"/>
    <property type="molecule type" value="Genomic_DNA"/>
</dbReference>
<gene>
    <name evidence="6" type="ORF">LTLLF_100795</name>
</gene>
<feature type="domain" description="Tyrosine specific protein phosphatases" evidence="5">
    <location>
        <begin position="130"/>
        <end position="198"/>
    </location>
</feature>
<evidence type="ECO:0000259" key="5">
    <source>
        <dbReference type="PROSITE" id="PS50056"/>
    </source>
</evidence>
<accession>A0A8J6LB08</accession>
<dbReference type="SMART" id="SM00195">
    <property type="entry name" value="DSPc"/>
    <property type="match status" value="1"/>
</dbReference>
<dbReference type="SUPFAM" id="SSF52799">
    <property type="entry name" value="(Phosphotyrosine protein) phosphatases II"/>
    <property type="match status" value="1"/>
</dbReference>
<dbReference type="PANTHER" id="PTHR46864:SF1">
    <property type="entry name" value="LAFORIN"/>
    <property type="match status" value="1"/>
</dbReference>
<evidence type="ECO:0000259" key="4">
    <source>
        <dbReference type="PROSITE" id="PS50054"/>
    </source>
</evidence>
<dbReference type="GO" id="GO:0019203">
    <property type="term" value="F:carbohydrate phosphatase activity"/>
    <property type="evidence" value="ECO:0007669"/>
    <property type="project" value="InterPro"/>
</dbReference>
<dbReference type="PROSITE" id="PS50056">
    <property type="entry name" value="TYR_PHOSPHATASE_2"/>
    <property type="match status" value="1"/>
</dbReference>
<dbReference type="InterPro" id="IPR042942">
    <property type="entry name" value="Laforin"/>
</dbReference>
<proteinExistence type="predicted"/>
<protein>
    <submittedName>
        <fullName evidence="6">Laforin</fullName>
    </submittedName>
</protein>
<dbReference type="Proteomes" id="UP000710432">
    <property type="component" value="Unassembled WGS sequence"/>
</dbReference>
<dbReference type="InterPro" id="IPR016130">
    <property type="entry name" value="Tyr_Pase_AS"/>
</dbReference>
<dbReference type="GO" id="GO:0044042">
    <property type="term" value="P:glucan metabolic process"/>
    <property type="evidence" value="ECO:0007669"/>
    <property type="project" value="UniProtKB-ARBA"/>
</dbReference>
<organism evidence="6 7">
    <name type="scientific">Microtus ochrogaster</name>
    <name type="common">Prairie vole</name>
    <dbReference type="NCBI Taxonomy" id="79684"/>
    <lineage>
        <taxon>Eukaryota</taxon>
        <taxon>Metazoa</taxon>
        <taxon>Chordata</taxon>
        <taxon>Craniata</taxon>
        <taxon>Vertebrata</taxon>
        <taxon>Euteleostomi</taxon>
        <taxon>Mammalia</taxon>
        <taxon>Eutheria</taxon>
        <taxon>Euarchontoglires</taxon>
        <taxon>Glires</taxon>
        <taxon>Rodentia</taxon>
        <taxon>Myomorpha</taxon>
        <taxon>Muroidea</taxon>
        <taxon>Cricetidae</taxon>
        <taxon>Arvicolinae</taxon>
        <taxon>Microtus</taxon>
    </lineage>
</organism>
<dbReference type="PROSITE" id="PS50054">
    <property type="entry name" value="TYR_PHOSPHATASE_DUAL"/>
    <property type="match status" value="1"/>
</dbReference>
<dbReference type="GO" id="GO:0005634">
    <property type="term" value="C:nucleus"/>
    <property type="evidence" value="ECO:0007669"/>
    <property type="project" value="TreeGrafter"/>
</dbReference>
<reference evidence="6" key="1">
    <citation type="submission" date="2020-03" db="EMBL/GenBank/DDBJ databases">
        <title>Studies in the Genomics of Life Span.</title>
        <authorList>
            <person name="Glass D."/>
        </authorList>
    </citation>
    <scope>NUCLEOTIDE SEQUENCE</scope>
    <source>
        <strain evidence="6">LTLLF</strain>
        <tissue evidence="6">Muscle</tissue>
    </source>
</reference>
<dbReference type="InterPro" id="IPR020422">
    <property type="entry name" value="TYR_PHOSPHATASE_DUAL_dom"/>
</dbReference>
<dbReference type="InterPro" id="IPR000387">
    <property type="entry name" value="Tyr_Pase_dom"/>
</dbReference>
<dbReference type="InterPro" id="IPR029021">
    <property type="entry name" value="Prot-tyrosine_phosphatase-like"/>
</dbReference>
<dbReference type="AlphaFoldDB" id="A0A8J6LB08"/>
<dbReference type="InterPro" id="IPR045204">
    <property type="entry name" value="DSP_laforin-like"/>
</dbReference>
<sequence length="218" mass="24720">MRTGEFWEEGSFLCSPVQTQKKQDVTTLLKKVLSHVANTDKNNGLIILPNIWLGSCPRQLEHVTIKLKHELGITAVMNFQTEWDIIQNSSGCNRYPEPMTPDTMMKLYKEEGLAYIWMPTPDMSTEGRVQMLPQAVCLLHALLENGHTVYVHCNAGVGRSTAAVCGWLHYVIGWSLRKVQYFIMAKRPAVYIDEDALARAQEDFFQKFGKVHSSICSV</sequence>
<evidence type="ECO:0000256" key="1">
    <source>
        <dbReference type="ARBA" id="ARBA00022801"/>
    </source>
</evidence>
<keyword evidence="3" id="KW-0119">Carbohydrate metabolism</keyword>
<dbReference type="GO" id="GO:0005737">
    <property type="term" value="C:cytoplasm"/>
    <property type="evidence" value="ECO:0007669"/>
    <property type="project" value="TreeGrafter"/>
</dbReference>
<comment type="caution">
    <text evidence="6">The sequence shown here is derived from an EMBL/GenBank/DDBJ whole genome shotgun (WGS) entry which is preliminary data.</text>
</comment>
<dbReference type="PROSITE" id="PS00383">
    <property type="entry name" value="TYR_PHOSPHATASE_1"/>
    <property type="match status" value="1"/>
</dbReference>
<name>A0A8J6LB08_MICOH</name>